<dbReference type="EMBL" id="JAVLVT010000006">
    <property type="protein sequence ID" value="MDS1271505.1"/>
    <property type="molecule type" value="Genomic_DNA"/>
</dbReference>
<gene>
    <name evidence="1" type="ORF">RIF23_14495</name>
</gene>
<organism evidence="1 2">
    <name type="scientific">Lipingzhangella rawalii</name>
    <dbReference type="NCBI Taxonomy" id="2055835"/>
    <lineage>
        <taxon>Bacteria</taxon>
        <taxon>Bacillati</taxon>
        <taxon>Actinomycetota</taxon>
        <taxon>Actinomycetes</taxon>
        <taxon>Streptosporangiales</taxon>
        <taxon>Nocardiopsidaceae</taxon>
        <taxon>Lipingzhangella</taxon>
    </lineage>
</organism>
<accession>A0ABU2H9J7</accession>
<dbReference type="Proteomes" id="UP001250214">
    <property type="component" value="Unassembled WGS sequence"/>
</dbReference>
<name>A0ABU2H9J7_9ACTN</name>
<proteinExistence type="predicted"/>
<dbReference type="SUPFAM" id="SSF48452">
    <property type="entry name" value="TPR-like"/>
    <property type="match status" value="1"/>
</dbReference>
<sequence length="185" mass="21101">MVQVTSDDLDRVEFRAVHSGEHGHAARELERLAEQADAHSTVSRAELLARSGEQWEMAYEFARAAAVYQRAVEDGGPTLIDARALRAGALLELERWEEARQELDCLLAYGPRGLQTYLHVAEALYAYDDLPGAEHWSSLGVVRFREQVDTERVRGLWVELLRVRFRVRVDLGRTEDDLDRLLDEV</sequence>
<dbReference type="Gene3D" id="1.25.40.10">
    <property type="entry name" value="Tetratricopeptide repeat domain"/>
    <property type="match status" value="1"/>
</dbReference>
<dbReference type="RefSeq" id="WP_310913057.1">
    <property type="nucleotide sequence ID" value="NZ_JAVLVT010000006.1"/>
</dbReference>
<evidence type="ECO:0000313" key="2">
    <source>
        <dbReference type="Proteomes" id="UP001250214"/>
    </source>
</evidence>
<dbReference type="InterPro" id="IPR011990">
    <property type="entry name" value="TPR-like_helical_dom_sf"/>
</dbReference>
<evidence type="ECO:0000313" key="1">
    <source>
        <dbReference type="EMBL" id="MDS1271505.1"/>
    </source>
</evidence>
<protein>
    <recommendedName>
        <fullName evidence="3">Tetratricopeptide repeat protein</fullName>
    </recommendedName>
</protein>
<comment type="caution">
    <text evidence="1">The sequence shown here is derived from an EMBL/GenBank/DDBJ whole genome shotgun (WGS) entry which is preliminary data.</text>
</comment>
<evidence type="ECO:0008006" key="3">
    <source>
        <dbReference type="Google" id="ProtNLM"/>
    </source>
</evidence>
<reference evidence="2" key="1">
    <citation type="submission" date="2023-07" db="EMBL/GenBank/DDBJ databases">
        <title>Novel species in the genus Lipingzhangella isolated from Sambhar Salt Lake.</title>
        <authorList>
            <person name="Jiya N."/>
            <person name="Kajale S."/>
            <person name="Sharma A."/>
        </authorList>
    </citation>
    <scope>NUCLEOTIDE SEQUENCE [LARGE SCALE GENOMIC DNA]</scope>
    <source>
        <strain evidence="2">LS1_29</strain>
    </source>
</reference>
<keyword evidence="2" id="KW-1185">Reference proteome</keyword>